<keyword evidence="2" id="KW-1185">Reference proteome</keyword>
<dbReference type="PANTHER" id="PTHR31741:SF3">
    <property type="entry name" value="O-FUCOSYLTRANSFERASE FAMILY PROTEIN"/>
    <property type="match status" value="1"/>
</dbReference>
<reference evidence="1 2" key="1">
    <citation type="journal article" date="2021" name="Plant Biotechnol. J.">
        <title>Multi-omics assisted identification of the key and species-specific regulatory components of drought-tolerant mechanisms in Gossypium stocksii.</title>
        <authorList>
            <person name="Yu D."/>
            <person name="Ke L."/>
            <person name="Zhang D."/>
            <person name="Wu Y."/>
            <person name="Sun Y."/>
            <person name="Mei J."/>
            <person name="Sun J."/>
            <person name="Sun Y."/>
        </authorList>
    </citation>
    <scope>NUCLEOTIDE SEQUENCE [LARGE SCALE GENOMIC DNA]</scope>
    <source>
        <strain evidence="2">cv. E1</strain>
        <tissue evidence="1">Leaf</tissue>
    </source>
</reference>
<evidence type="ECO:0000313" key="1">
    <source>
        <dbReference type="EMBL" id="KAH1031521.1"/>
    </source>
</evidence>
<organism evidence="1 2">
    <name type="scientific">Gossypium stocksii</name>
    <dbReference type="NCBI Taxonomy" id="47602"/>
    <lineage>
        <taxon>Eukaryota</taxon>
        <taxon>Viridiplantae</taxon>
        <taxon>Streptophyta</taxon>
        <taxon>Embryophyta</taxon>
        <taxon>Tracheophyta</taxon>
        <taxon>Spermatophyta</taxon>
        <taxon>Magnoliopsida</taxon>
        <taxon>eudicotyledons</taxon>
        <taxon>Gunneridae</taxon>
        <taxon>Pentapetalae</taxon>
        <taxon>rosids</taxon>
        <taxon>malvids</taxon>
        <taxon>Malvales</taxon>
        <taxon>Malvaceae</taxon>
        <taxon>Malvoideae</taxon>
        <taxon>Gossypium</taxon>
    </lineage>
</organism>
<dbReference type="OrthoDB" id="941993at2759"/>
<dbReference type="AlphaFoldDB" id="A0A9D3ZFB3"/>
<dbReference type="EMBL" id="JAIQCV010000013">
    <property type="protein sequence ID" value="KAH1031521.1"/>
    <property type="molecule type" value="Genomic_DNA"/>
</dbReference>
<comment type="caution">
    <text evidence="1">The sequence shown here is derived from an EMBL/GenBank/DDBJ whole genome shotgun (WGS) entry which is preliminary data.</text>
</comment>
<accession>A0A9D3ZFB3</accession>
<dbReference type="Proteomes" id="UP000828251">
    <property type="component" value="Unassembled WGS sequence"/>
</dbReference>
<gene>
    <name evidence="1" type="ORF">J1N35_043695</name>
</gene>
<name>A0A9D3ZFB3_9ROSI</name>
<dbReference type="GO" id="GO:0005737">
    <property type="term" value="C:cytoplasm"/>
    <property type="evidence" value="ECO:0007669"/>
    <property type="project" value="TreeGrafter"/>
</dbReference>
<proteinExistence type="predicted"/>
<evidence type="ECO:0000313" key="2">
    <source>
        <dbReference type="Proteomes" id="UP000828251"/>
    </source>
</evidence>
<evidence type="ECO:0008006" key="3">
    <source>
        <dbReference type="Google" id="ProtNLM"/>
    </source>
</evidence>
<protein>
    <recommendedName>
        <fullName evidence="3">O-fucosyltransferase family protein</fullName>
    </recommendedName>
</protein>
<dbReference type="PANTHER" id="PTHR31741">
    <property type="entry name" value="OS02G0726500 PROTEIN-RELATED"/>
    <property type="match status" value="1"/>
</dbReference>
<sequence length="148" mass="17694">MEHADQMAAMDYIVAIESDIFMPTFVRNMAVAVQGHRRHSLLTLLLTKKFARFHHVFTYCSSCFFIFYRYIRFKPTISLDRKLLFSLIEEYKNETLLWDEFSLLVKKIHEDRTRKPAKRTENPDHARQEDSFYYNPQECLPTFASTIN</sequence>